<sequence>MKLPDLGAGIVWLPGLEASIESSLAAWDLIEVEPQAFWTHAVTAGPGTGGGPLRLHDAAFERMQAQRRPVLVHSVGCAVGGGASFDARHLPALRETFDRLRPPWWSEHASLLATGEGGARRAFGFLMPPLQSWASVATMVDNIHRLQDAFGLPFAFETGVNYLRPLDGELPDGVFWGAVAERADCGILLDLHNLWTNERNGRASVASVLDALPLERVWEMHVAGGQPYKGYWLDAHSDLPPQALLTLARSVVPRLPSLHALVFEIMPDYLQRAGYDAADLMQCGAMLREIWSLRDARQSDATADAGSCACSAHAVDSQTLPSPQAWEARLRQAVDRSAQEVDAPIADPAVEIYRDLIDAVRMGTVAESLPLSTRYLLLARGEDGFRALLHAYWLRASPEPFMSEEARGFAQFLSAQNLLPHLDELLAFELAAHRAEISGQAQTVPFTCDPNRLIRALQAGHAPEVLPTLDVEVEVTPRAVERAPLEAG</sequence>
<dbReference type="PANTHER" id="PTHR42194">
    <property type="entry name" value="UPF0276 PROTEIN HI_1600"/>
    <property type="match status" value="1"/>
</dbReference>
<dbReference type="PANTHER" id="PTHR42194:SF1">
    <property type="entry name" value="UPF0276 PROTEIN HI_1600"/>
    <property type="match status" value="1"/>
</dbReference>
<dbReference type="Proteomes" id="UP000560000">
    <property type="component" value="Unassembled WGS sequence"/>
</dbReference>
<proteinExistence type="predicted"/>
<organism evidence="1 2">
    <name type="scientific">Oleiagrimonas soli</name>
    <dbReference type="NCBI Taxonomy" id="1543381"/>
    <lineage>
        <taxon>Bacteria</taxon>
        <taxon>Pseudomonadati</taxon>
        <taxon>Pseudomonadota</taxon>
        <taxon>Gammaproteobacteria</taxon>
        <taxon>Lysobacterales</taxon>
        <taxon>Rhodanobacteraceae</taxon>
        <taxon>Oleiagrimonas</taxon>
    </lineage>
</organism>
<dbReference type="Pfam" id="PF05114">
    <property type="entry name" value="MbnB_TglH_ChrH"/>
    <property type="match status" value="1"/>
</dbReference>
<protein>
    <submittedName>
        <fullName evidence="1">Uncharacterized protein (UPF0276 family)</fullName>
    </submittedName>
</protein>
<dbReference type="InterPro" id="IPR007801">
    <property type="entry name" value="MbnB/TglH/ChrH"/>
</dbReference>
<dbReference type="OrthoDB" id="9763101at2"/>
<evidence type="ECO:0000313" key="2">
    <source>
        <dbReference type="Proteomes" id="UP000560000"/>
    </source>
</evidence>
<dbReference type="RefSeq" id="WP_052394794.1">
    <property type="nucleotide sequence ID" value="NZ_JACHET010000001.1"/>
</dbReference>
<accession>A0A841KN84</accession>
<dbReference type="AlphaFoldDB" id="A0A841KN84"/>
<comment type="caution">
    <text evidence="1">The sequence shown here is derived from an EMBL/GenBank/DDBJ whole genome shotgun (WGS) entry which is preliminary data.</text>
</comment>
<dbReference type="EMBL" id="JACHET010000001">
    <property type="protein sequence ID" value="MBB6183508.1"/>
    <property type="molecule type" value="Genomic_DNA"/>
</dbReference>
<reference evidence="1 2" key="1">
    <citation type="submission" date="2020-08" db="EMBL/GenBank/DDBJ databases">
        <title>Genomic Encyclopedia of Type Strains, Phase IV (KMG-IV): sequencing the most valuable type-strain genomes for metagenomic binning, comparative biology and taxonomic classification.</title>
        <authorList>
            <person name="Goeker M."/>
        </authorList>
    </citation>
    <scope>NUCLEOTIDE SEQUENCE [LARGE SCALE GENOMIC DNA]</scope>
    <source>
        <strain evidence="1 2">DSM 107085</strain>
    </source>
</reference>
<dbReference type="Gene3D" id="3.20.20.150">
    <property type="entry name" value="Divalent-metal-dependent TIM barrel enzymes"/>
    <property type="match status" value="1"/>
</dbReference>
<name>A0A841KN84_9GAMM</name>
<evidence type="ECO:0000313" key="1">
    <source>
        <dbReference type="EMBL" id="MBB6183508.1"/>
    </source>
</evidence>
<gene>
    <name evidence="1" type="ORF">HNQ86_000853</name>
</gene>